<keyword evidence="1" id="KW-0732">Signal</keyword>
<protein>
    <recommendedName>
        <fullName evidence="4">Lipoprotein</fullName>
    </recommendedName>
</protein>
<proteinExistence type="predicted"/>
<dbReference type="OrthoDB" id="2616177at2"/>
<dbReference type="AlphaFoldDB" id="A0A089LX31"/>
<dbReference type="EMBL" id="CP009286">
    <property type="protein sequence ID" value="AIQ65437.1"/>
    <property type="molecule type" value="Genomic_DNA"/>
</dbReference>
<dbReference type="HOGENOM" id="CLU_1676143_0_0_9"/>
<gene>
    <name evidence="2" type="ORF">PSTEL_22310</name>
</gene>
<feature type="signal peptide" evidence="1">
    <location>
        <begin position="1"/>
        <end position="22"/>
    </location>
</feature>
<reference evidence="2 3" key="1">
    <citation type="submission" date="2014-08" db="EMBL/GenBank/DDBJ databases">
        <title>Comparative genomics of the Paenibacillus odorifer group.</title>
        <authorList>
            <person name="den Bakker H.C."/>
            <person name="Tsai Y.-C."/>
            <person name="Martin N."/>
            <person name="Korlach J."/>
            <person name="Wiedmann M."/>
        </authorList>
    </citation>
    <scope>NUCLEOTIDE SEQUENCE [LARGE SCALE GENOMIC DNA]</scope>
    <source>
        <strain evidence="2 3">DSM 14472</strain>
    </source>
</reference>
<name>A0A089LX31_9BACL</name>
<keyword evidence="3" id="KW-1185">Reference proteome</keyword>
<organism evidence="2 3">
    <name type="scientific">Paenibacillus stellifer</name>
    <dbReference type="NCBI Taxonomy" id="169760"/>
    <lineage>
        <taxon>Bacteria</taxon>
        <taxon>Bacillati</taxon>
        <taxon>Bacillota</taxon>
        <taxon>Bacilli</taxon>
        <taxon>Bacillales</taxon>
        <taxon>Paenibacillaceae</taxon>
        <taxon>Paenibacillus</taxon>
    </lineage>
</organism>
<dbReference type="PROSITE" id="PS51257">
    <property type="entry name" value="PROKAR_LIPOPROTEIN"/>
    <property type="match status" value="1"/>
</dbReference>
<dbReference type="Proteomes" id="UP000029507">
    <property type="component" value="Chromosome"/>
</dbReference>
<evidence type="ECO:0008006" key="4">
    <source>
        <dbReference type="Google" id="ProtNLM"/>
    </source>
</evidence>
<evidence type="ECO:0000313" key="2">
    <source>
        <dbReference type="EMBL" id="AIQ65437.1"/>
    </source>
</evidence>
<evidence type="ECO:0000313" key="3">
    <source>
        <dbReference type="Proteomes" id="UP000029507"/>
    </source>
</evidence>
<evidence type="ECO:0000256" key="1">
    <source>
        <dbReference type="SAM" id="SignalP"/>
    </source>
</evidence>
<dbReference type="RefSeq" id="WP_038698493.1">
    <property type="nucleotide sequence ID" value="NZ_CP009286.1"/>
</dbReference>
<sequence length="157" mass="18320">MRFHKKYLIVLFCLLSILSGCNNSNSITEKELNQFVNKENLKFVSIKRLNNSEAYIFSSSYIYIYRDSSNFSKSTVSIRDGISFGGIEKGSIGLIINNTEVLRNAKTYCVVIDGKREYEYLGEKYLIIEDYRIWNPTAQLKIQFLNDKNEKLFETDY</sequence>
<accession>A0A089LX31</accession>
<dbReference type="KEGG" id="pste:PSTEL_22310"/>
<feature type="chain" id="PRO_5038620675" description="Lipoprotein" evidence="1">
    <location>
        <begin position="23"/>
        <end position="157"/>
    </location>
</feature>